<proteinExistence type="predicted"/>
<dbReference type="EMBL" id="CP003837">
    <property type="protein sequence ID" value="AGH47160.1"/>
    <property type="molecule type" value="Genomic_DNA"/>
</dbReference>
<protein>
    <submittedName>
        <fullName evidence="1">Uncharacterized protein</fullName>
    </submittedName>
</protein>
<keyword evidence="2" id="KW-1185">Reference proteome</keyword>
<evidence type="ECO:0000313" key="1">
    <source>
        <dbReference type="EMBL" id="AGH47160.1"/>
    </source>
</evidence>
<sequence length="44" mass="5131">MAICRTSSSVTGTRWEQQDAQPSLQLIFFLLLRFVLLSEKQSDW</sequence>
<evidence type="ECO:0000313" key="2">
    <source>
        <dbReference type="Proteomes" id="UP000011864"/>
    </source>
</evidence>
<dbReference type="Proteomes" id="UP000011864">
    <property type="component" value="Chromosome"/>
</dbReference>
<accession>K7AW31</accession>
<dbReference type="PATRIC" id="fig|1129794.4.peg.5047"/>
<name>K7AW31_9ALTE</name>
<reference evidence="1 2" key="1">
    <citation type="journal article" date="2013" name="Genome Announc.">
        <title>Complete Genome Sequence of Glaciecola psychrophila Strain 170T.</title>
        <authorList>
            <person name="Yin J."/>
            <person name="Chen J."/>
            <person name="Liu G."/>
            <person name="Yu Y."/>
            <person name="Song L."/>
            <person name="Wang X."/>
            <person name="Qu X."/>
        </authorList>
    </citation>
    <scope>NUCLEOTIDE SEQUENCE [LARGE SCALE GENOMIC DNA]</scope>
    <source>
        <strain evidence="1 2">170</strain>
    </source>
</reference>
<dbReference type="HOGENOM" id="CLU_3219763_0_0_6"/>
<dbReference type="KEGG" id="gps:C427_5061"/>
<dbReference type="AlphaFoldDB" id="K7AW31"/>
<organism evidence="1 2">
    <name type="scientific">Paraglaciecola psychrophila 170</name>
    <dbReference type="NCBI Taxonomy" id="1129794"/>
    <lineage>
        <taxon>Bacteria</taxon>
        <taxon>Pseudomonadati</taxon>
        <taxon>Pseudomonadota</taxon>
        <taxon>Gammaproteobacteria</taxon>
        <taxon>Alteromonadales</taxon>
        <taxon>Alteromonadaceae</taxon>
        <taxon>Paraglaciecola</taxon>
    </lineage>
</organism>
<gene>
    <name evidence="1" type="ORF">C427_5061</name>
</gene>